<dbReference type="RefSeq" id="WP_194453327.1">
    <property type="nucleotide sequence ID" value="NZ_CP063849.1"/>
</dbReference>
<dbReference type="PANTHER" id="PTHR30194">
    <property type="entry name" value="CROSSOVER JUNCTION ENDODEOXYRIBONUCLEASE RUVC"/>
    <property type="match status" value="1"/>
</dbReference>
<dbReference type="Proteomes" id="UP000593892">
    <property type="component" value="Chromosome"/>
</dbReference>
<proteinExistence type="inferred from homology"/>
<comment type="similarity">
    <text evidence="1 13">Belongs to the RuvC family.</text>
</comment>
<dbReference type="Pfam" id="PF02075">
    <property type="entry name" value="RuvC"/>
    <property type="match status" value="1"/>
</dbReference>
<evidence type="ECO:0000256" key="6">
    <source>
        <dbReference type="ARBA" id="ARBA00022763"/>
    </source>
</evidence>
<dbReference type="GO" id="GO:0006310">
    <property type="term" value="P:DNA recombination"/>
    <property type="evidence" value="ECO:0007669"/>
    <property type="project" value="UniProtKB-UniRule"/>
</dbReference>
<evidence type="ECO:0000256" key="10">
    <source>
        <dbReference type="ARBA" id="ARBA00023172"/>
    </source>
</evidence>
<keyword evidence="2 13" id="KW-0963">Cytoplasm</keyword>
<keyword evidence="11 13" id="KW-0234">DNA repair</keyword>
<keyword evidence="4 13" id="KW-0479">Metal-binding</keyword>
<dbReference type="KEGG" id="pfer:IRI77_17525"/>
<evidence type="ECO:0000256" key="1">
    <source>
        <dbReference type="ARBA" id="ARBA00009518"/>
    </source>
</evidence>
<protein>
    <recommendedName>
        <fullName evidence="13 14">Crossover junction endodeoxyribonuclease RuvC</fullName>
        <ecNumber evidence="13 14">3.1.21.10</ecNumber>
    </recommendedName>
    <alternativeName>
        <fullName evidence="13">Holliday junction nuclease RuvC</fullName>
    </alternativeName>
    <alternativeName>
        <fullName evidence="13">Holliday junction resolvase RuvC</fullName>
    </alternativeName>
</protein>
<keyword evidence="9 13" id="KW-0238">DNA-binding</keyword>
<keyword evidence="16" id="KW-1185">Reference proteome</keyword>
<keyword evidence="8 13" id="KW-0460">Magnesium</keyword>
<evidence type="ECO:0000256" key="12">
    <source>
        <dbReference type="ARBA" id="ARBA00029354"/>
    </source>
</evidence>
<feature type="active site" evidence="13">
    <location>
        <position position="67"/>
    </location>
</feature>
<feature type="active site" evidence="13">
    <location>
        <position position="140"/>
    </location>
</feature>
<organism evidence="15 16">
    <name type="scientific">Paludibaculum fermentans</name>
    <dbReference type="NCBI Taxonomy" id="1473598"/>
    <lineage>
        <taxon>Bacteria</taxon>
        <taxon>Pseudomonadati</taxon>
        <taxon>Acidobacteriota</taxon>
        <taxon>Terriglobia</taxon>
        <taxon>Bryobacterales</taxon>
        <taxon>Bryobacteraceae</taxon>
        <taxon>Paludibaculum</taxon>
    </lineage>
</organism>
<dbReference type="HAMAP" id="MF_00034">
    <property type="entry name" value="RuvC"/>
    <property type="match status" value="1"/>
</dbReference>
<dbReference type="PANTHER" id="PTHR30194:SF3">
    <property type="entry name" value="CROSSOVER JUNCTION ENDODEOXYRIBONUCLEASE RUVC"/>
    <property type="match status" value="1"/>
</dbReference>
<dbReference type="InterPro" id="IPR002176">
    <property type="entry name" value="X-over_junc_endoDNase_RuvC"/>
</dbReference>
<keyword evidence="7 13" id="KW-0378">Hydrolase</keyword>
<gene>
    <name evidence="13 15" type="primary">ruvC</name>
    <name evidence="15" type="ORF">IRI77_17525</name>
</gene>
<dbReference type="GO" id="GO:0048476">
    <property type="term" value="C:Holliday junction resolvase complex"/>
    <property type="evidence" value="ECO:0007669"/>
    <property type="project" value="UniProtKB-UniRule"/>
</dbReference>
<dbReference type="EC" id="3.1.21.10" evidence="13 14"/>
<dbReference type="PRINTS" id="PR00696">
    <property type="entry name" value="RSOLVASERUVC"/>
</dbReference>
<dbReference type="GO" id="GO:0008821">
    <property type="term" value="F:crossover junction DNA endonuclease activity"/>
    <property type="evidence" value="ECO:0007669"/>
    <property type="project" value="UniProtKB-UniRule"/>
</dbReference>
<keyword evidence="10 13" id="KW-0233">DNA recombination</keyword>
<sequence length="161" mass="17294">MRILGIDCGSQFTGYGVIDTDGTRHRLVEAGVIRTSAKDPFSARLLTIGSRLREIAAEFAPDEAAVEDTFTSVNVRSALKLTHVRGVAMFVLAEAGMEVAEYPPAQVKMAVASNGRAEKEQVQWMVRVLLGLSEPIASLDASDALAVALCHAMRRPVKVAL</sequence>
<reference evidence="15 16" key="1">
    <citation type="submission" date="2020-10" db="EMBL/GenBank/DDBJ databases">
        <title>Complete genome sequence of Paludibaculum fermentans P105T, a facultatively anaerobic acidobacterium capable of dissimilatory Fe(III) reduction.</title>
        <authorList>
            <person name="Dedysh S.N."/>
            <person name="Beletsky A.V."/>
            <person name="Kulichevskaya I.S."/>
            <person name="Mardanov A.V."/>
            <person name="Ravin N.V."/>
        </authorList>
    </citation>
    <scope>NUCLEOTIDE SEQUENCE [LARGE SCALE GENOMIC DNA]</scope>
    <source>
        <strain evidence="15 16">P105</strain>
    </source>
</reference>
<evidence type="ECO:0000256" key="3">
    <source>
        <dbReference type="ARBA" id="ARBA00022722"/>
    </source>
</evidence>
<evidence type="ECO:0000256" key="5">
    <source>
        <dbReference type="ARBA" id="ARBA00022759"/>
    </source>
</evidence>
<comment type="subunit">
    <text evidence="13">Homodimer which binds Holliday junction (HJ) DNA. The HJ becomes 2-fold symmetrical on binding to RuvC with unstacked arms; it has a different conformation from HJ DNA in complex with RuvA. In the full resolvosome a probable DNA-RuvA(4)-RuvB(12)-RuvC(2) complex forms which resolves the HJ.</text>
</comment>
<dbReference type="EMBL" id="CP063849">
    <property type="protein sequence ID" value="QOY91673.1"/>
    <property type="molecule type" value="Genomic_DNA"/>
</dbReference>
<dbReference type="AlphaFoldDB" id="A0A7S7SP63"/>
<dbReference type="GO" id="GO:0003677">
    <property type="term" value="F:DNA binding"/>
    <property type="evidence" value="ECO:0007669"/>
    <property type="project" value="UniProtKB-KW"/>
</dbReference>
<evidence type="ECO:0000256" key="8">
    <source>
        <dbReference type="ARBA" id="ARBA00022842"/>
    </source>
</evidence>
<dbReference type="InterPro" id="IPR036397">
    <property type="entry name" value="RNaseH_sf"/>
</dbReference>
<dbReference type="GO" id="GO:0006281">
    <property type="term" value="P:DNA repair"/>
    <property type="evidence" value="ECO:0007669"/>
    <property type="project" value="UniProtKB-UniRule"/>
</dbReference>
<dbReference type="CDD" id="cd16962">
    <property type="entry name" value="RuvC"/>
    <property type="match status" value="1"/>
</dbReference>
<keyword evidence="3 13" id="KW-0540">Nuclease</keyword>
<evidence type="ECO:0000256" key="13">
    <source>
        <dbReference type="HAMAP-Rule" id="MF_00034"/>
    </source>
</evidence>
<comment type="function">
    <text evidence="13">The RuvA-RuvB-RuvC complex processes Holliday junction (HJ) DNA during genetic recombination and DNA repair. Endonuclease that resolves HJ intermediates. Cleaves cruciform DNA by making single-stranded nicks across the HJ at symmetrical positions within the homologous arms, yielding a 5'-phosphate and a 3'-hydroxyl group; requires a central core of homology in the junction. The consensus cleavage sequence is 5'-(A/T)TT(C/G)-3'. Cleavage occurs on the 3'-side of the TT dinucleotide at the point of strand exchange. HJ branch migration catalyzed by RuvA-RuvB allows RuvC to scan DNA until it finds its consensus sequence, where it cleaves and resolves the cruciform DNA.</text>
</comment>
<comment type="cofactor">
    <cofactor evidence="13">
        <name>Mg(2+)</name>
        <dbReference type="ChEBI" id="CHEBI:18420"/>
    </cofactor>
    <text evidence="13">Binds 2 Mg(2+) ion per subunit.</text>
</comment>
<dbReference type="GO" id="GO:0000287">
    <property type="term" value="F:magnesium ion binding"/>
    <property type="evidence" value="ECO:0007669"/>
    <property type="project" value="UniProtKB-UniRule"/>
</dbReference>
<evidence type="ECO:0000256" key="9">
    <source>
        <dbReference type="ARBA" id="ARBA00023125"/>
    </source>
</evidence>
<evidence type="ECO:0000256" key="11">
    <source>
        <dbReference type="ARBA" id="ARBA00023204"/>
    </source>
</evidence>
<dbReference type="NCBIfam" id="TIGR00228">
    <property type="entry name" value="ruvC"/>
    <property type="match status" value="1"/>
</dbReference>
<dbReference type="GO" id="GO:0005737">
    <property type="term" value="C:cytoplasm"/>
    <property type="evidence" value="ECO:0007669"/>
    <property type="project" value="UniProtKB-SubCell"/>
</dbReference>
<keyword evidence="5 13" id="KW-0255">Endonuclease</keyword>
<feature type="binding site" evidence="13">
    <location>
        <position position="67"/>
    </location>
    <ligand>
        <name>Mg(2+)</name>
        <dbReference type="ChEBI" id="CHEBI:18420"/>
        <label>2</label>
    </ligand>
</feature>
<comment type="catalytic activity">
    <reaction evidence="12 13">
        <text>Endonucleolytic cleavage at a junction such as a reciprocal single-stranded crossover between two homologous DNA duplexes (Holliday junction).</text>
        <dbReference type="EC" id="3.1.21.10"/>
    </reaction>
</comment>
<feature type="active site" evidence="13">
    <location>
        <position position="7"/>
    </location>
</feature>
<evidence type="ECO:0000313" key="15">
    <source>
        <dbReference type="EMBL" id="QOY91673.1"/>
    </source>
</evidence>
<name>A0A7S7SP63_PALFE</name>
<keyword evidence="6 13" id="KW-0227">DNA damage</keyword>
<evidence type="ECO:0000256" key="14">
    <source>
        <dbReference type="NCBIfam" id="TIGR00228"/>
    </source>
</evidence>
<feature type="binding site" evidence="13">
    <location>
        <position position="140"/>
    </location>
    <ligand>
        <name>Mg(2+)</name>
        <dbReference type="ChEBI" id="CHEBI:18420"/>
        <label>1</label>
    </ligand>
</feature>
<dbReference type="Gene3D" id="3.30.420.10">
    <property type="entry name" value="Ribonuclease H-like superfamily/Ribonuclease H"/>
    <property type="match status" value="1"/>
</dbReference>
<evidence type="ECO:0000256" key="2">
    <source>
        <dbReference type="ARBA" id="ARBA00022490"/>
    </source>
</evidence>
<evidence type="ECO:0000256" key="4">
    <source>
        <dbReference type="ARBA" id="ARBA00022723"/>
    </source>
</evidence>
<dbReference type="SUPFAM" id="SSF53098">
    <property type="entry name" value="Ribonuclease H-like"/>
    <property type="match status" value="1"/>
</dbReference>
<feature type="binding site" evidence="13">
    <location>
        <position position="7"/>
    </location>
    <ligand>
        <name>Mg(2+)</name>
        <dbReference type="ChEBI" id="CHEBI:18420"/>
        <label>1</label>
    </ligand>
</feature>
<dbReference type="FunFam" id="3.30.420.10:FF:000002">
    <property type="entry name" value="Crossover junction endodeoxyribonuclease RuvC"/>
    <property type="match status" value="1"/>
</dbReference>
<comment type="subcellular location">
    <subcellularLocation>
        <location evidence="13">Cytoplasm</location>
    </subcellularLocation>
</comment>
<accession>A0A7S7SP63</accession>
<dbReference type="InterPro" id="IPR012337">
    <property type="entry name" value="RNaseH-like_sf"/>
</dbReference>
<evidence type="ECO:0000313" key="16">
    <source>
        <dbReference type="Proteomes" id="UP000593892"/>
    </source>
</evidence>
<evidence type="ECO:0000256" key="7">
    <source>
        <dbReference type="ARBA" id="ARBA00022801"/>
    </source>
</evidence>